<evidence type="ECO:0000256" key="9">
    <source>
        <dbReference type="ARBA" id="ARBA00022729"/>
    </source>
</evidence>
<feature type="signal peptide" evidence="16">
    <location>
        <begin position="1"/>
        <end position="22"/>
    </location>
</feature>
<keyword evidence="13" id="KW-0325">Glycoprotein</keyword>
<dbReference type="InterPro" id="IPR025875">
    <property type="entry name" value="Leu-rich_rpt_4"/>
</dbReference>
<feature type="chain" id="PRO_5043710656" description="Leucine-rich repeat-containing N-terminal plant-type domain-containing protein" evidence="16">
    <location>
        <begin position="23"/>
        <end position="869"/>
    </location>
</feature>
<keyword evidence="5" id="KW-1003">Cell membrane</keyword>
<dbReference type="InterPro" id="IPR032675">
    <property type="entry name" value="LRR_dom_sf"/>
</dbReference>
<dbReference type="GO" id="GO:0006952">
    <property type="term" value="P:defense response"/>
    <property type="evidence" value="ECO:0007669"/>
    <property type="project" value="UniProtKB-ARBA"/>
</dbReference>
<evidence type="ECO:0000256" key="8">
    <source>
        <dbReference type="ARBA" id="ARBA00022692"/>
    </source>
</evidence>
<dbReference type="InterPro" id="IPR052595">
    <property type="entry name" value="LRRC69/RLP"/>
</dbReference>
<keyword evidence="9 16" id="KW-0732">Signal</keyword>
<gene>
    <name evidence="19" type="ORF">M0R45_007407</name>
</gene>
<evidence type="ECO:0000256" key="12">
    <source>
        <dbReference type="ARBA" id="ARBA00023136"/>
    </source>
</evidence>
<feature type="domain" description="Disease resistance R13L4/SHOC-2-like LRR" evidence="18">
    <location>
        <begin position="155"/>
        <end position="293"/>
    </location>
</feature>
<feature type="transmembrane region" description="Helical" evidence="15">
    <location>
        <begin position="809"/>
        <end position="830"/>
    </location>
</feature>
<dbReference type="SUPFAM" id="SSF52058">
    <property type="entry name" value="L domain-like"/>
    <property type="match status" value="2"/>
</dbReference>
<evidence type="ECO:0000256" key="14">
    <source>
        <dbReference type="ARBA" id="ARBA00038043"/>
    </source>
</evidence>
<dbReference type="InterPro" id="IPR003591">
    <property type="entry name" value="Leu-rich_rpt_typical-subtyp"/>
</dbReference>
<evidence type="ECO:0000256" key="6">
    <source>
        <dbReference type="ARBA" id="ARBA00022512"/>
    </source>
</evidence>
<evidence type="ECO:0000256" key="16">
    <source>
        <dbReference type="SAM" id="SignalP"/>
    </source>
</evidence>
<dbReference type="Proteomes" id="UP001457282">
    <property type="component" value="Unassembled WGS sequence"/>
</dbReference>
<evidence type="ECO:0008006" key="21">
    <source>
        <dbReference type="Google" id="ProtNLM"/>
    </source>
</evidence>
<evidence type="ECO:0000256" key="15">
    <source>
        <dbReference type="SAM" id="Phobius"/>
    </source>
</evidence>
<dbReference type="Pfam" id="PF23598">
    <property type="entry name" value="LRR_14"/>
    <property type="match status" value="1"/>
</dbReference>
<dbReference type="InterPro" id="IPR001611">
    <property type="entry name" value="Leu-rich_rpt"/>
</dbReference>
<comment type="subcellular location">
    <subcellularLocation>
        <location evidence="2">Cell membrane</location>
    </subcellularLocation>
    <subcellularLocation>
        <location evidence="3">Membrane</location>
        <topology evidence="3">Single-pass type I membrane protein</topology>
    </subcellularLocation>
    <subcellularLocation>
        <location evidence="1">Secreted</location>
        <location evidence="1">Cell wall</location>
    </subcellularLocation>
</comment>
<keyword evidence="8 15" id="KW-0812">Transmembrane</keyword>
<dbReference type="SMART" id="SM00369">
    <property type="entry name" value="LRR_TYP"/>
    <property type="match status" value="8"/>
</dbReference>
<dbReference type="PANTHER" id="PTHR48057:SF17">
    <property type="entry name" value="LRR RECEPTOR-LIKE SERINE_THREONINE-PROTEIN KINASE FLS2"/>
    <property type="match status" value="1"/>
</dbReference>
<accession>A0AAW1XZQ4</accession>
<protein>
    <recommendedName>
        <fullName evidence="21">Leucine-rich repeat-containing N-terminal plant-type domain-containing protein</fullName>
    </recommendedName>
</protein>
<comment type="similarity">
    <text evidence="4">Belongs to the RLP family.</text>
</comment>
<evidence type="ECO:0000313" key="20">
    <source>
        <dbReference type="Proteomes" id="UP001457282"/>
    </source>
</evidence>
<evidence type="ECO:0000313" key="19">
    <source>
        <dbReference type="EMBL" id="KAK9941711.1"/>
    </source>
</evidence>
<dbReference type="PRINTS" id="PR00019">
    <property type="entry name" value="LEURICHRPT"/>
</dbReference>
<dbReference type="AlphaFoldDB" id="A0AAW1XZQ4"/>
<evidence type="ECO:0000256" key="5">
    <source>
        <dbReference type="ARBA" id="ARBA00022475"/>
    </source>
</evidence>
<keyword evidence="10" id="KW-0677">Repeat</keyword>
<dbReference type="Pfam" id="PF08263">
    <property type="entry name" value="LRRNT_2"/>
    <property type="match status" value="1"/>
</dbReference>
<dbReference type="Pfam" id="PF13855">
    <property type="entry name" value="LRR_8"/>
    <property type="match status" value="1"/>
</dbReference>
<dbReference type="Pfam" id="PF12799">
    <property type="entry name" value="LRR_4"/>
    <property type="match status" value="1"/>
</dbReference>
<evidence type="ECO:0000259" key="18">
    <source>
        <dbReference type="Pfam" id="PF23598"/>
    </source>
</evidence>
<keyword evidence="7" id="KW-0433">Leucine-rich repeat</keyword>
<keyword evidence="6" id="KW-0964">Secreted</keyword>
<dbReference type="GO" id="GO:0051707">
    <property type="term" value="P:response to other organism"/>
    <property type="evidence" value="ECO:0007669"/>
    <property type="project" value="UniProtKB-ARBA"/>
</dbReference>
<dbReference type="InterPro" id="IPR055414">
    <property type="entry name" value="LRR_R13L4/SHOC2-like"/>
</dbReference>
<keyword evidence="11 15" id="KW-1133">Transmembrane helix</keyword>
<keyword evidence="6" id="KW-0134">Cell wall</keyword>
<evidence type="ECO:0000256" key="2">
    <source>
        <dbReference type="ARBA" id="ARBA00004236"/>
    </source>
</evidence>
<dbReference type="FunFam" id="3.80.10.10:FF:000400">
    <property type="entry name" value="Nuclear pore complex protein NUP107"/>
    <property type="match status" value="1"/>
</dbReference>
<dbReference type="Gene3D" id="3.80.10.10">
    <property type="entry name" value="Ribonuclease Inhibitor"/>
    <property type="match status" value="5"/>
</dbReference>
<proteinExistence type="inferred from homology"/>
<organism evidence="19 20">
    <name type="scientific">Rubus argutus</name>
    <name type="common">Southern blackberry</name>
    <dbReference type="NCBI Taxonomy" id="59490"/>
    <lineage>
        <taxon>Eukaryota</taxon>
        <taxon>Viridiplantae</taxon>
        <taxon>Streptophyta</taxon>
        <taxon>Embryophyta</taxon>
        <taxon>Tracheophyta</taxon>
        <taxon>Spermatophyta</taxon>
        <taxon>Magnoliopsida</taxon>
        <taxon>eudicotyledons</taxon>
        <taxon>Gunneridae</taxon>
        <taxon>Pentapetalae</taxon>
        <taxon>rosids</taxon>
        <taxon>fabids</taxon>
        <taxon>Rosales</taxon>
        <taxon>Rosaceae</taxon>
        <taxon>Rosoideae</taxon>
        <taxon>Rosoideae incertae sedis</taxon>
        <taxon>Rubus</taxon>
    </lineage>
</organism>
<evidence type="ECO:0000256" key="10">
    <source>
        <dbReference type="ARBA" id="ARBA00022737"/>
    </source>
</evidence>
<sequence length="869" mass="95991">MSFLPVLLLPLFFLCLVSPSTSNDLDSLFKLKTALENSNPTLLSSWKQENPTCNFTGVLCNSNGLVSEINLSQQNLSGSLPFDAICSLRELETLSLGSNFLYGSLTQDLSNCTNLQELDLGMNAFTGKVPDLGSLNQLRLLSLNGSGFSGIFPWKSLENLTKLTFLSLGDVPFDESPITTELAKLDKLYWLYLSNSSITGKIQEGIGNLTLLENLELSQNQLVGEIPQSITNLKKLWQLELYENFLTGKFPVGFGNLTSLTNFYAANNSLEGDLSELKSLTGLVSLQLYENQLIGEVPEEFGEFKNLANLSLYANKLTGPLPQKLGSWSGMEFIDVSENYLSGPIPPDMCKNEKMTVFLLMQNKFTGGIPESYANCKSLVRLRVRYNSLLGTVPAGIWSLPSVSIIDLSMNQFEGSLASDIGKANSLSFLLLANNQFEGQIPETIGNLKKLVSLDLFINNLHGIIPGSLCNSQGLAFLDMSNNSLSGMVPQCLTTMSTLAVLNLGQNNLTNVGEWSQNCNLETLDISGNQIQGQFPKFLVNCTKLEVLNLRNNEITDSFPCFLKNTSTLRVLVLRSNKFYGSIGCPKSNGSWPMLQIIDLAQNNFSGDIPGASLTSWQAMMANKDDASSKLNHIQFQDNGIGGIYYQFYDTITITNKGLETNLVKILIVFTSIDFSCNEFNGSIPEEIGELKSLHVLNLSNNAFTNAIPSSLSNLSQLESLDLSNNNLSGQISPQFTKLTFLEVLDLSNNQLVGRIPSGNQFSTFPKESFEGNKDLFEPPLNADNTTGLSLPALMKSHPNSGDEIDWDLITVEIGFTFGFGIAIGSLLFCKRWSKWYYKAMFNILVKIFPQLEQRFSNHRRHVYISQRY</sequence>
<dbReference type="Pfam" id="PF00560">
    <property type="entry name" value="LRR_1"/>
    <property type="match status" value="2"/>
</dbReference>
<evidence type="ECO:0000256" key="13">
    <source>
        <dbReference type="ARBA" id="ARBA00023180"/>
    </source>
</evidence>
<name>A0AAW1XZQ4_RUBAR</name>
<dbReference type="SUPFAM" id="SSF52047">
    <property type="entry name" value="RNI-like"/>
    <property type="match status" value="1"/>
</dbReference>
<comment type="caution">
    <text evidence="19">The sequence shown here is derived from an EMBL/GenBank/DDBJ whole genome shotgun (WGS) entry which is preliminary data.</text>
</comment>
<dbReference type="GO" id="GO:0009791">
    <property type="term" value="P:post-embryonic development"/>
    <property type="evidence" value="ECO:0007669"/>
    <property type="project" value="UniProtKB-ARBA"/>
</dbReference>
<dbReference type="FunFam" id="3.80.10.10:FF:000233">
    <property type="entry name" value="Leucine-rich repeat receptor-like protein kinase TDR"/>
    <property type="match status" value="1"/>
</dbReference>
<evidence type="ECO:0000256" key="1">
    <source>
        <dbReference type="ARBA" id="ARBA00004191"/>
    </source>
</evidence>
<keyword evidence="12 15" id="KW-0472">Membrane</keyword>
<evidence type="ECO:0000256" key="3">
    <source>
        <dbReference type="ARBA" id="ARBA00004479"/>
    </source>
</evidence>
<dbReference type="FunFam" id="3.80.10.10:FF:000453">
    <property type="entry name" value="Leucine-rich receptor-like protein kinase family protein"/>
    <property type="match status" value="1"/>
</dbReference>
<reference evidence="19 20" key="1">
    <citation type="journal article" date="2023" name="G3 (Bethesda)">
        <title>A chromosome-length genome assembly and annotation of blackberry (Rubus argutus, cv. 'Hillquist').</title>
        <authorList>
            <person name="Bruna T."/>
            <person name="Aryal R."/>
            <person name="Dudchenko O."/>
            <person name="Sargent D.J."/>
            <person name="Mead D."/>
            <person name="Buti M."/>
            <person name="Cavallini A."/>
            <person name="Hytonen T."/>
            <person name="Andres J."/>
            <person name="Pham M."/>
            <person name="Weisz D."/>
            <person name="Mascagni F."/>
            <person name="Usai G."/>
            <person name="Natali L."/>
            <person name="Bassil N."/>
            <person name="Fernandez G.E."/>
            <person name="Lomsadze A."/>
            <person name="Armour M."/>
            <person name="Olukolu B."/>
            <person name="Poorten T."/>
            <person name="Britton C."/>
            <person name="Davik J."/>
            <person name="Ashrafi H."/>
            <person name="Aiden E.L."/>
            <person name="Borodovsky M."/>
            <person name="Worthington M."/>
        </authorList>
    </citation>
    <scope>NUCLEOTIDE SEQUENCE [LARGE SCALE GENOMIC DNA]</scope>
    <source>
        <strain evidence="19">PI 553951</strain>
    </source>
</reference>
<dbReference type="EMBL" id="JBEDUW010000002">
    <property type="protein sequence ID" value="KAK9941711.1"/>
    <property type="molecule type" value="Genomic_DNA"/>
</dbReference>
<comment type="similarity">
    <text evidence="14">Belongs to the polygalacturonase-inhibiting protein family.</text>
</comment>
<evidence type="ECO:0000256" key="4">
    <source>
        <dbReference type="ARBA" id="ARBA00009592"/>
    </source>
</evidence>
<dbReference type="SMART" id="SM00365">
    <property type="entry name" value="LRR_SD22"/>
    <property type="match status" value="5"/>
</dbReference>
<dbReference type="FunFam" id="3.80.10.10:FF:000213">
    <property type="entry name" value="Tyrosine-sulfated glycopeptide receptor 1"/>
    <property type="match status" value="1"/>
</dbReference>
<dbReference type="GO" id="GO:0005886">
    <property type="term" value="C:plasma membrane"/>
    <property type="evidence" value="ECO:0007669"/>
    <property type="project" value="UniProtKB-SubCell"/>
</dbReference>
<keyword evidence="20" id="KW-1185">Reference proteome</keyword>
<dbReference type="InterPro" id="IPR013210">
    <property type="entry name" value="LRR_N_plant-typ"/>
</dbReference>
<dbReference type="Pfam" id="PF13516">
    <property type="entry name" value="LRR_6"/>
    <property type="match status" value="1"/>
</dbReference>
<evidence type="ECO:0000259" key="17">
    <source>
        <dbReference type="Pfam" id="PF08263"/>
    </source>
</evidence>
<feature type="domain" description="Leucine-rich repeat-containing N-terminal plant-type" evidence="17">
    <location>
        <begin position="22"/>
        <end position="61"/>
    </location>
</feature>
<evidence type="ECO:0000256" key="7">
    <source>
        <dbReference type="ARBA" id="ARBA00022614"/>
    </source>
</evidence>
<dbReference type="PANTHER" id="PTHR48057">
    <property type="entry name" value="LEUCINE-RICH REPEAT SERINE/THREONINE-PROTEIN KINASE 1"/>
    <property type="match status" value="1"/>
</dbReference>
<evidence type="ECO:0000256" key="11">
    <source>
        <dbReference type="ARBA" id="ARBA00022989"/>
    </source>
</evidence>